<feature type="domain" description="Smf/DprA SLOG" evidence="3">
    <location>
        <begin position="71"/>
        <end position="278"/>
    </location>
</feature>
<comment type="similarity">
    <text evidence="1">Belongs to the DprA/Smf family.</text>
</comment>
<dbReference type="Proteomes" id="UP000075473">
    <property type="component" value="Unassembled WGS sequence"/>
</dbReference>
<proteinExistence type="inferred from homology"/>
<dbReference type="InterPro" id="IPR041614">
    <property type="entry name" value="DprA_WH"/>
</dbReference>
<evidence type="ECO:0000313" key="5">
    <source>
        <dbReference type="EMBL" id="KXU92331.1"/>
    </source>
</evidence>
<gene>
    <name evidence="5" type="ORF">AD928_11195</name>
</gene>
<dbReference type="PANTHER" id="PTHR43022:SF1">
    <property type="entry name" value="PROTEIN SMF"/>
    <property type="match status" value="1"/>
</dbReference>
<comment type="caution">
    <text evidence="5">The sequence shown here is derived from an EMBL/GenBank/DDBJ whole genome shotgun (WGS) entry which is preliminary data.</text>
</comment>
<dbReference type="Pfam" id="PF02481">
    <property type="entry name" value="DNA_processg_A"/>
    <property type="match status" value="1"/>
</dbReference>
<dbReference type="GO" id="GO:0009294">
    <property type="term" value="P:DNA-mediated transformation"/>
    <property type="evidence" value="ECO:0007669"/>
    <property type="project" value="InterPro"/>
</dbReference>
<feature type="region of interest" description="Disordered" evidence="2">
    <location>
        <begin position="286"/>
        <end position="382"/>
    </location>
</feature>
<dbReference type="InterPro" id="IPR036388">
    <property type="entry name" value="WH-like_DNA-bd_sf"/>
</dbReference>
<feature type="domain" description="DprA winged helix" evidence="4">
    <location>
        <begin position="376"/>
        <end position="436"/>
    </location>
</feature>
<evidence type="ECO:0000313" key="6">
    <source>
        <dbReference type="Proteomes" id="UP000075473"/>
    </source>
</evidence>
<name>A0A149Q4P8_9PROT</name>
<protein>
    <submittedName>
        <fullName evidence="5">DNA polymerase III</fullName>
    </submittedName>
</protein>
<evidence type="ECO:0000259" key="4">
    <source>
        <dbReference type="Pfam" id="PF17782"/>
    </source>
</evidence>
<dbReference type="AlphaFoldDB" id="A0A149Q4P8"/>
<dbReference type="InterPro" id="IPR003488">
    <property type="entry name" value="DprA"/>
</dbReference>
<dbReference type="Pfam" id="PF17782">
    <property type="entry name" value="WHD_DprA"/>
    <property type="match status" value="1"/>
</dbReference>
<dbReference type="RefSeq" id="WP_062250590.1">
    <property type="nucleotide sequence ID" value="NZ_LHZA01000154.1"/>
</dbReference>
<organism evidence="5 6">
    <name type="scientific">Acetobacter cerevisiae</name>
    <dbReference type="NCBI Taxonomy" id="178900"/>
    <lineage>
        <taxon>Bacteria</taxon>
        <taxon>Pseudomonadati</taxon>
        <taxon>Pseudomonadota</taxon>
        <taxon>Alphaproteobacteria</taxon>
        <taxon>Acetobacterales</taxon>
        <taxon>Acetobacteraceae</taxon>
        <taxon>Acetobacter</taxon>
    </lineage>
</organism>
<dbReference type="EMBL" id="LHZA01000154">
    <property type="protein sequence ID" value="KXU92331.1"/>
    <property type="molecule type" value="Genomic_DNA"/>
</dbReference>
<dbReference type="SUPFAM" id="SSF102405">
    <property type="entry name" value="MCP/YpsA-like"/>
    <property type="match status" value="1"/>
</dbReference>
<evidence type="ECO:0000259" key="3">
    <source>
        <dbReference type="Pfam" id="PF02481"/>
    </source>
</evidence>
<dbReference type="NCBIfam" id="TIGR00732">
    <property type="entry name" value="dprA"/>
    <property type="match status" value="1"/>
</dbReference>
<feature type="compositionally biased region" description="Polar residues" evidence="2">
    <location>
        <begin position="311"/>
        <end position="321"/>
    </location>
</feature>
<evidence type="ECO:0000256" key="1">
    <source>
        <dbReference type="ARBA" id="ARBA00006525"/>
    </source>
</evidence>
<sequence>MNTLVACLRLARTESVGPRTWRRLLSQYHTAEAALEALPRLPQRGRVPLVIPSQDSILREIEATLHMGGRILTLLDADYPFLLKEIPDAPPVLSVLGDVAALSKPGIGLIGARNASSSGLRLAESLATELVEAGVSVVSGLARGIDTAAHKGALHRQGLTVAAIAGGLDKPYPLQNAHLQAEIAEKGAVVTEAPLGTAPLNRHFPRRNRLIAGMTLGCVVVEAAPKSGSLITARLVGEYGRELFAVPGSPLDPRCRGSNDLLRNGAVLTETVADILPHLPPVVFPAPSRTTSSPSLFPQAPRLQTVPDRPQTPQHSFSLSISDAPETEEKANTARASQPASGRTTGDPQTGALPPLQRVSSPSASSVPSSPSVTTQPPPPLAETCETVREKVLDLLSFTPIAVDDLVRRCQFSASAVLTVLTELELSGCLDSLPGGRVVRAASHGKNG</sequence>
<reference evidence="5 6" key="1">
    <citation type="submission" date="2015-06" db="EMBL/GenBank/DDBJ databases">
        <title>Improved classification and identification of acetic acid bacteria using matrix-assisted laser desorption/ionization time-of-flight mass spectrometry; Gluconobacter nephelii and Gluconobacter uchimurae are later heterotypic synonyms of Gluconobacter japonicus and Gluconobacter oxydans, respectively.</title>
        <authorList>
            <person name="Li L."/>
            <person name="Cleenwerck I."/>
            <person name="De Vuyst L."/>
            <person name="Vandamme P."/>
        </authorList>
    </citation>
    <scope>NUCLEOTIDE SEQUENCE [LARGE SCALE GENOMIC DNA]</scope>
    <source>
        <strain evidence="5 6">LMG 1625</strain>
    </source>
</reference>
<evidence type="ECO:0000256" key="2">
    <source>
        <dbReference type="SAM" id="MobiDB-lite"/>
    </source>
</evidence>
<dbReference type="Pfam" id="PF21102">
    <property type="entry name" value="DprA_N"/>
    <property type="match status" value="1"/>
</dbReference>
<feature type="compositionally biased region" description="Polar residues" evidence="2">
    <location>
        <begin position="334"/>
        <end position="348"/>
    </location>
</feature>
<feature type="compositionally biased region" description="Low complexity" evidence="2">
    <location>
        <begin position="355"/>
        <end position="375"/>
    </location>
</feature>
<dbReference type="PATRIC" id="fig|178900.5.peg.1394"/>
<dbReference type="InterPro" id="IPR057666">
    <property type="entry name" value="DrpA_SLOG"/>
</dbReference>
<dbReference type="Gene3D" id="3.40.50.450">
    <property type="match status" value="1"/>
</dbReference>
<dbReference type="Gene3D" id="1.10.10.10">
    <property type="entry name" value="Winged helix-like DNA-binding domain superfamily/Winged helix DNA-binding domain"/>
    <property type="match status" value="1"/>
</dbReference>
<accession>A0A149Q4P8</accession>
<dbReference type="PANTHER" id="PTHR43022">
    <property type="entry name" value="PROTEIN SMF"/>
    <property type="match status" value="1"/>
</dbReference>